<dbReference type="SUPFAM" id="SSF103481">
    <property type="entry name" value="Multidrug resistance efflux transporter EmrE"/>
    <property type="match status" value="1"/>
</dbReference>
<keyword evidence="2 12" id="KW-0813">Transport</keyword>
<protein>
    <recommendedName>
        <fullName evidence="12">Probable 4-amino-4-deoxy-L-arabinose-phosphoundecaprenol flippase subunit ArnF</fullName>
        <shortName evidence="12">L-Ara4N-phosphoundecaprenol flippase subunit ArnF</shortName>
    </recommendedName>
    <alternativeName>
        <fullName evidence="12">Undecaprenyl phosphate-aminoarabinose flippase subunit ArnF</fullName>
    </alternativeName>
</protein>
<evidence type="ECO:0000256" key="1">
    <source>
        <dbReference type="ARBA" id="ARBA00004651"/>
    </source>
</evidence>
<keyword evidence="11 12" id="KW-0472">Membrane</keyword>
<comment type="caution">
    <text evidence="12">Lacks conserved residue(s) required for the propagation of feature annotation.</text>
</comment>
<keyword evidence="10 12" id="KW-0443">Lipid metabolism</keyword>
<keyword evidence="9 12" id="KW-1133">Transmembrane helix</keyword>
<evidence type="ECO:0000256" key="12">
    <source>
        <dbReference type="HAMAP-Rule" id="MF_00538"/>
    </source>
</evidence>
<comment type="pathway">
    <text evidence="12">Bacterial outer membrane biogenesis; lipopolysaccharide biosynthesis.</text>
</comment>
<keyword evidence="4 12" id="KW-0444">Lipid biosynthesis</keyword>
<comment type="subcellular location">
    <subcellularLocation>
        <location evidence="12">Cell inner membrane</location>
        <topology evidence="12">Multi-pass membrane protein</topology>
    </subcellularLocation>
    <subcellularLocation>
        <location evidence="1">Cell membrane</location>
        <topology evidence="1">Multi-pass membrane protein</topology>
    </subcellularLocation>
</comment>
<dbReference type="GO" id="GO:0009245">
    <property type="term" value="P:lipid A biosynthetic process"/>
    <property type="evidence" value="ECO:0007669"/>
    <property type="project" value="UniProtKB-UniRule"/>
</dbReference>
<dbReference type="InterPro" id="IPR000390">
    <property type="entry name" value="Small_drug/metabolite_transptr"/>
</dbReference>
<dbReference type="Gene3D" id="1.10.3730.20">
    <property type="match status" value="1"/>
</dbReference>
<dbReference type="OrthoDB" id="5592809at2"/>
<accession>A0A4R3YZZ7</accession>
<feature type="transmembrane region" description="Helical" evidence="12">
    <location>
        <begin position="80"/>
        <end position="98"/>
    </location>
</feature>
<comment type="subunit">
    <text evidence="12">Heterodimer of ArnE and ArnF.</text>
</comment>
<dbReference type="PANTHER" id="PTHR30561">
    <property type="entry name" value="SMR FAMILY PROTON-DEPENDENT DRUG EFFLUX TRANSPORTER SUGE"/>
    <property type="match status" value="1"/>
</dbReference>
<evidence type="ECO:0000256" key="5">
    <source>
        <dbReference type="ARBA" id="ARBA00022519"/>
    </source>
</evidence>
<dbReference type="RefSeq" id="WP_131864316.1">
    <property type="nucleotide sequence ID" value="NZ_SMCR01000002.1"/>
</dbReference>
<keyword evidence="3 12" id="KW-1003">Cell membrane</keyword>
<evidence type="ECO:0000256" key="6">
    <source>
        <dbReference type="ARBA" id="ARBA00022556"/>
    </source>
</evidence>
<sequence length="127" mass="13842">MNGYGWGLFSAFLVTLAQLMMKWGMSQLPLLSVSMIAPALLPQYPLPLLAVLAGSVAYLVSMGCWFMALRCLPLNRAYSLVSLSYVLVYLTAILLPMFNEHATLLKSMGAMLIVVGIMLINPGGNRD</sequence>
<evidence type="ECO:0000256" key="11">
    <source>
        <dbReference type="ARBA" id="ARBA00023136"/>
    </source>
</evidence>
<evidence type="ECO:0000256" key="2">
    <source>
        <dbReference type="ARBA" id="ARBA00022448"/>
    </source>
</evidence>
<proteinExistence type="inferred from homology"/>
<evidence type="ECO:0000256" key="8">
    <source>
        <dbReference type="ARBA" id="ARBA00022985"/>
    </source>
</evidence>
<evidence type="ECO:0000256" key="4">
    <source>
        <dbReference type="ARBA" id="ARBA00022516"/>
    </source>
</evidence>
<dbReference type="GO" id="GO:0009103">
    <property type="term" value="P:lipopolysaccharide biosynthetic process"/>
    <property type="evidence" value="ECO:0007669"/>
    <property type="project" value="UniProtKB-UniRule"/>
</dbReference>
<keyword evidence="6 12" id="KW-0441">Lipid A biosynthesis</keyword>
<evidence type="ECO:0000313" key="13">
    <source>
        <dbReference type="EMBL" id="TCV98922.1"/>
    </source>
</evidence>
<dbReference type="NCBIfam" id="NF002816">
    <property type="entry name" value="PRK02971.1-2"/>
    <property type="match status" value="1"/>
</dbReference>
<keyword evidence="14" id="KW-1185">Reference proteome</keyword>
<dbReference type="GO" id="GO:0005886">
    <property type="term" value="C:plasma membrane"/>
    <property type="evidence" value="ECO:0007669"/>
    <property type="project" value="UniProtKB-SubCell"/>
</dbReference>
<reference evidence="13 14" key="1">
    <citation type="submission" date="2019-03" db="EMBL/GenBank/DDBJ databases">
        <title>Genomic Encyclopedia of Type Strains, Phase IV (KMG-IV): sequencing the most valuable type-strain genomes for metagenomic binning, comparative biology and taxonomic classification.</title>
        <authorList>
            <person name="Goeker M."/>
        </authorList>
    </citation>
    <scope>NUCLEOTIDE SEQUENCE [LARGE SCALE GENOMIC DNA]</scope>
    <source>
        <strain evidence="13 14">DSM 19580</strain>
    </source>
</reference>
<feature type="transmembrane region" description="Helical" evidence="12">
    <location>
        <begin position="44"/>
        <end position="68"/>
    </location>
</feature>
<organism evidence="13 14">
    <name type="scientific">Biostraticola tofi</name>
    <dbReference type="NCBI Taxonomy" id="466109"/>
    <lineage>
        <taxon>Bacteria</taxon>
        <taxon>Pseudomonadati</taxon>
        <taxon>Pseudomonadota</taxon>
        <taxon>Gammaproteobacteria</taxon>
        <taxon>Enterobacterales</taxon>
        <taxon>Bruguierivoracaceae</taxon>
        <taxon>Biostraticola</taxon>
    </lineage>
</organism>
<dbReference type="PANTHER" id="PTHR30561:SF9">
    <property type="entry name" value="4-AMINO-4-DEOXY-L-ARABINOSE-PHOSPHOUNDECAPRENOL FLIPPASE SUBUNIT ARNF-RELATED"/>
    <property type="match status" value="1"/>
</dbReference>
<evidence type="ECO:0000256" key="7">
    <source>
        <dbReference type="ARBA" id="ARBA00022692"/>
    </source>
</evidence>
<evidence type="ECO:0000256" key="10">
    <source>
        <dbReference type="ARBA" id="ARBA00023098"/>
    </source>
</evidence>
<keyword evidence="5 12" id="KW-0997">Cell inner membrane</keyword>
<dbReference type="AlphaFoldDB" id="A0A4R3YZZ7"/>
<dbReference type="GO" id="GO:1901505">
    <property type="term" value="F:carbohydrate derivative transmembrane transporter activity"/>
    <property type="evidence" value="ECO:0007669"/>
    <property type="project" value="InterPro"/>
</dbReference>
<evidence type="ECO:0000256" key="9">
    <source>
        <dbReference type="ARBA" id="ARBA00022989"/>
    </source>
</evidence>
<dbReference type="HAMAP" id="MF_00538">
    <property type="entry name" value="Flippase_ArnF"/>
    <property type="match status" value="1"/>
</dbReference>
<dbReference type="InterPro" id="IPR037185">
    <property type="entry name" value="EmrE-like"/>
</dbReference>
<gene>
    <name evidence="12" type="primary">arnF</name>
    <name evidence="13" type="ORF">EDC52_102245</name>
</gene>
<evidence type="ECO:0000256" key="3">
    <source>
        <dbReference type="ARBA" id="ARBA00022475"/>
    </source>
</evidence>
<comment type="similarity">
    <text evidence="12">Belongs to the ArnF family.</text>
</comment>
<dbReference type="Proteomes" id="UP000295719">
    <property type="component" value="Unassembled WGS sequence"/>
</dbReference>
<evidence type="ECO:0000313" key="14">
    <source>
        <dbReference type="Proteomes" id="UP000295719"/>
    </source>
</evidence>
<keyword evidence="7 12" id="KW-0812">Transmembrane</keyword>
<comment type="caution">
    <text evidence="13">The sequence shown here is derived from an EMBL/GenBank/DDBJ whole genome shotgun (WGS) entry which is preliminary data.</text>
</comment>
<comment type="function">
    <text evidence="12">Translocates 4-amino-4-deoxy-L-arabinose-phosphoundecaprenol (alpha-L-Ara4N-phosphoundecaprenol) from the cytoplasmic to the periplasmic side of the inner membrane.</text>
</comment>
<dbReference type="EMBL" id="SMCR01000002">
    <property type="protein sequence ID" value="TCV98922.1"/>
    <property type="molecule type" value="Genomic_DNA"/>
</dbReference>
<name>A0A4R3YZZ7_9GAMM</name>
<dbReference type="UniPathway" id="UPA00030"/>
<feature type="transmembrane region" description="Helical" evidence="12">
    <location>
        <begin position="104"/>
        <end position="121"/>
    </location>
</feature>
<dbReference type="InterPro" id="IPR022832">
    <property type="entry name" value="Flippase_ArnF"/>
</dbReference>
<keyword evidence="8 12" id="KW-0448">Lipopolysaccharide biosynthesis</keyword>